<proteinExistence type="predicted"/>
<dbReference type="InterPro" id="IPR019775">
    <property type="entry name" value="WD40_repeat_CS"/>
</dbReference>
<feature type="repeat" description="WD" evidence="3">
    <location>
        <begin position="90"/>
        <end position="131"/>
    </location>
</feature>
<dbReference type="AlphaFoldDB" id="A0AAX6FAJ9"/>
<dbReference type="EMBL" id="JANAVB010011799">
    <property type="protein sequence ID" value="KAJ6836829.1"/>
    <property type="molecule type" value="Genomic_DNA"/>
</dbReference>
<organism evidence="4 6">
    <name type="scientific">Iris pallida</name>
    <name type="common">Sweet iris</name>
    <dbReference type="NCBI Taxonomy" id="29817"/>
    <lineage>
        <taxon>Eukaryota</taxon>
        <taxon>Viridiplantae</taxon>
        <taxon>Streptophyta</taxon>
        <taxon>Embryophyta</taxon>
        <taxon>Tracheophyta</taxon>
        <taxon>Spermatophyta</taxon>
        <taxon>Magnoliopsida</taxon>
        <taxon>Liliopsida</taxon>
        <taxon>Asparagales</taxon>
        <taxon>Iridaceae</taxon>
        <taxon>Iridoideae</taxon>
        <taxon>Irideae</taxon>
        <taxon>Iris</taxon>
    </lineage>
</organism>
<dbReference type="Proteomes" id="UP001140949">
    <property type="component" value="Unassembled WGS sequence"/>
</dbReference>
<evidence type="ECO:0000256" key="3">
    <source>
        <dbReference type="PROSITE-ProRule" id="PRU00221"/>
    </source>
</evidence>
<dbReference type="SMART" id="SM00320">
    <property type="entry name" value="WD40"/>
    <property type="match status" value="6"/>
</dbReference>
<keyword evidence="2" id="KW-0677">Repeat</keyword>
<reference evidence="4" key="1">
    <citation type="journal article" date="2023" name="GigaByte">
        <title>Genome assembly of the bearded iris, Iris pallida Lam.</title>
        <authorList>
            <person name="Bruccoleri R.E."/>
            <person name="Oakeley E.J."/>
            <person name="Faust A.M.E."/>
            <person name="Altorfer M."/>
            <person name="Dessus-Babus S."/>
            <person name="Burckhardt D."/>
            <person name="Oertli M."/>
            <person name="Naumann U."/>
            <person name="Petersen F."/>
            <person name="Wong J."/>
        </authorList>
    </citation>
    <scope>NUCLEOTIDE SEQUENCE</scope>
    <source>
        <strain evidence="4">GSM-AAB239-AS_SAM_17_03QT</strain>
    </source>
</reference>
<feature type="repeat" description="WD" evidence="3">
    <location>
        <begin position="232"/>
        <end position="266"/>
    </location>
</feature>
<dbReference type="PANTHER" id="PTHR10971">
    <property type="entry name" value="MRNA EXPORT FACTOR AND BUB3"/>
    <property type="match status" value="1"/>
</dbReference>
<evidence type="ECO:0000313" key="5">
    <source>
        <dbReference type="EMBL" id="KAJ6836829.1"/>
    </source>
</evidence>
<name>A0AAX6FAJ9_IRIPA</name>
<dbReference type="InterPro" id="IPR036322">
    <property type="entry name" value="WD40_repeat_dom_sf"/>
</dbReference>
<protein>
    <submittedName>
        <fullName evidence="4">Mitotic checkpoint protein BUB3.3</fullName>
    </submittedName>
</protein>
<dbReference type="Pfam" id="PF00400">
    <property type="entry name" value="WD40"/>
    <property type="match status" value="2"/>
</dbReference>
<accession>A0AAX6FAJ9</accession>
<dbReference type="SUPFAM" id="SSF50978">
    <property type="entry name" value="WD40 repeat-like"/>
    <property type="match status" value="1"/>
</dbReference>
<dbReference type="InterPro" id="IPR015943">
    <property type="entry name" value="WD40/YVTN_repeat-like_dom_sf"/>
</dbReference>
<keyword evidence="1 3" id="KW-0853">WD repeat</keyword>
<evidence type="ECO:0000256" key="2">
    <source>
        <dbReference type="ARBA" id="ARBA00022737"/>
    </source>
</evidence>
<gene>
    <name evidence="4" type="ORF">M6B38_144195</name>
    <name evidence="5" type="ORF">M6B38_324440</name>
</gene>
<keyword evidence="6" id="KW-1185">Reference proteome</keyword>
<evidence type="ECO:0000313" key="6">
    <source>
        <dbReference type="Proteomes" id="UP001140949"/>
    </source>
</evidence>
<comment type="caution">
    <text evidence="4">The sequence shown here is derived from an EMBL/GenBank/DDBJ whole genome shotgun (WGS) entry which is preliminary data.</text>
</comment>
<reference evidence="4" key="2">
    <citation type="submission" date="2023-04" db="EMBL/GenBank/DDBJ databases">
        <authorList>
            <person name="Bruccoleri R.E."/>
            <person name="Oakeley E.J."/>
            <person name="Faust A.-M."/>
            <person name="Dessus-Babus S."/>
            <person name="Altorfer M."/>
            <person name="Burckhardt D."/>
            <person name="Oertli M."/>
            <person name="Naumann U."/>
            <person name="Petersen F."/>
            <person name="Wong J."/>
        </authorList>
    </citation>
    <scope>NUCLEOTIDE SEQUENCE</scope>
    <source>
        <strain evidence="4">GSM-AAB239-AS_SAM_17_03QT</strain>
        <tissue evidence="4">Leaf</tissue>
    </source>
</reference>
<dbReference type="InterPro" id="IPR001680">
    <property type="entry name" value="WD40_rpt"/>
</dbReference>
<evidence type="ECO:0000256" key="1">
    <source>
        <dbReference type="ARBA" id="ARBA00022574"/>
    </source>
</evidence>
<dbReference type="EMBL" id="JANAVB010030310">
    <property type="protein sequence ID" value="KAJ6813497.1"/>
    <property type="molecule type" value="Genomic_DNA"/>
</dbReference>
<sequence>MEGSVLELGKPIGDAISRIQFAPRSNNLLISSWDSFLRLYDVDASAMRFEALSDGALLDCCFVDESSALSVSSDGCVRRCDLLLGTQNLVGKHNDVVRYVEYSEQTGQAITAGMDKKLMFWDMKSGNVGCTKNVDSDVWSLSLSGPRLLAVIGRKVYIYDLRNLKEPVQSKDSSMKYQIQCISSFPSNEGYAIGSIDGCVELKYFDPSEDSGKGYAFRCHPKLRDCWSLATVNDIRFHPRDDTFVTGDNDGHAIIWNAKSRKKVFELKRHPNSVASVSYNQCGQLLAVASSHTYQEANEVEEAPQIYIYKLEDSAKLGSSE</sequence>
<dbReference type="PROSITE" id="PS50082">
    <property type="entry name" value="WD_REPEATS_2"/>
    <property type="match status" value="2"/>
</dbReference>
<dbReference type="PROSITE" id="PS00678">
    <property type="entry name" value="WD_REPEATS_1"/>
    <property type="match status" value="1"/>
</dbReference>
<dbReference type="Gene3D" id="2.130.10.10">
    <property type="entry name" value="YVTN repeat-like/Quinoprotein amine dehydrogenase"/>
    <property type="match status" value="1"/>
</dbReference>
<evidence type="ECO:0000313" key="4">
    <source>
        <dbReference type="EMBL" id="KAJ6813497.1"/>
    </source>
</evidence>